<dbReference type="AlphaFoldDB" id="A0A8H6H9K0"/>
<evidence type="ECO:0000313" key="2">
    <source>
        <dbReference type="EMBL" id="KAF6741818.1"/>
    </source>
</evidence>
<reference evidence="2 3" key="1">
    <citation type="submission" date="2020-07" db="EMBL/GenBank/DDBJ databases">
        <title>Comparative genomics of pyrophilous fungi reveals a link between fire events and developmental genes.</title>
        <authorList>
            <consortium name="DOE Joint Genome Institute"/>
            <person name="Steindorff A.S."/>
            <person name="Carver A."/>
            <person name="Calhoun S."/>
            <person name="Stillman K."/>
            <person name="Liu H."/>
            <person name="Lipzen A."/>
            <person name="Pangilinan J."/>
            <person name="Labutti K."/>
            <person name="Bruns T.D."/>
            <person name="Grigoriev I.V."/>
        </authorList>
    </citation>
    <scope>NUCLEOTIDE SEQUENCE [LARGE SCALE GENOMIC DNA]</scope>
    <source>
        <strain evidence="2 3">CBS 144469</strain>
    </source>
</reference>
<feature type="region of interest" description="Disordered" evidence="1">
    <location>
        <begin position="1"/>
        <end position="30"/>
    </location>
</feature>
<comment type="caution">
    <text evidence="2">The sequence shown here is derived from an EMBL/GenBank/DDBJ whole genome shotgun (WGS) entry which is preliminary data.</text>
</comment>
<evidence type="ECO:0000313" key="3">
    <source>
        <dbReference type="Proteomes" id="UP000521943"/>
    </source>
</evidence>
<protein>
    <submittedName>
        <fullName evidence="2">Uncharacterized protein</fullName>
    </submittedName>
</protein>
<dbReference type="EMBL" id="JACGCI010000215">
    <property type="protein sequence ID" value="KAF6741818.1"/>
    <property type="molecule type" value="Genomic_DNA"/>
</dbReference>
<name>A0A8H6H9K0_9AGAR</name>
<evidence type="ECO:0000256" key="1">
    <source>
        <dbReference type="SAM" id="MobiDB-lite"/>
    </source>
</evidence>
<keyword evidence="3" id="KW-1185">Reference proteome</keyword>
<dbReference type="Proteomes" id="UP000521943">
    <property type="component" value="Unassembled WGS sequence"/>
</dbReference>
<sequence length="224" mass="25265">MPRHANGVRDTSFGKTTRLSDRSEAGSGSSWFARGRRWGLLAWLSLPLGVPCWMYERLASFDVTIYPSKPSNASDSGADGSSFGRWNLVEWGHASGFVRKVISSFNASYTGYALSFDSSSPPPFYVFVIEPGNFPPRQWPRYTRSQDDITAFHIILLTMRTYAQNHPACAPLIPRKIQVLDDQNVDEPLTRDNPTKSILTVWHEYCNIISETGPKPWYISDPIE</sequence>
<organism evidence="2 3">
    <name type="scientific">Ephemerocybe angulata</name>
    <dbReference type="NCBI Taxonomy" id="980116"/>
    <lineage>
        <taxon>Eukaryota</taxon>
        <taxon>Fungi</taxon>
        <taxon>Dikarya</taxon>
        <taxon>Basidiomycota</taxon>
        <taxon>Agaricomycotina</taxon>
        <taxon>Agaricomycetes</taxon>
        <taxon>Agaricomycetidae</taxon>
        <taxon>Agaricales</taxon>
        <taxon>Agaricineae</taxon>
        <taxon>Psathyrellaceae</taxon>
        <taxon>Ephemerocybe</taxon>
    </lineage>
</organism>
<proteinExistence type="predicted"/>
<gene>
    <name evidence="2" type="ORF">DFP72DRAFT_861415</name>
</gene>
<accession>A0A8H6H9K0</accession>